<protein>
    <submittedName>
        <fullName evidence="4">Adenylate cyclase</fullName>
    </submittedName>
</protein>
<feature type="region of interest" description="Disordered" evidence="3">
    <location>
        <begin position="446"/>
        <end position="474"/>
    </location>
</feature>
<dbReference type="Pfam" id="PF12799">
    <property type="entry name" value="LRR_4"/>
    <property type="match status" value="1"/>
</dbReference>
<organism evidence="4">
    <name type="scientific">Lygus hesperus</name>
    <name type="common">Western plant bug</name>
    <dbReference type="NCBI Taxonomy" id="30085"/>
    <lineage>
        <taxon>Eukaryota</taxon>
        <taxon>Metazoa</taxon>
        <taxon>Ecdysozoa</taxon>
        <taxon>Arthropoda</taxon>
        <taxon>Hexapoda</taxon>
        <taxon>Insecta</taxon>
        <taxon>Pterygota</taxon>
        <taxon>Neoptera</taxon>
        <taxon>Paraneoptera</taxon>
        <taxon>Hemiptera</taxon>
        <taxon>Heteroptera</taxon>
        <taxon>Panheteroptera</taxon>
        <taxon>Cimicomorpha</taxon>
        <taxon>Miridae</taxon>
        <taxon>Mirini</taxon>
        <taxon>Lygus</taxon>
    </lineage>
</organism>
<dbReference type="PANTHER" id="PTHR48051:SF1">
    <property type="entry name" value="RAS SUPPRESSOR PROTEIN 1"/>
    <property type="match status" value="1"/>
</dbReference>
<dbReference type="EMBL" id="GDHC01011781">
    <property type="protein sequence ID" value="JAQ06848.1"/>
    <property type="molecule type" value="Transcribed_RNA"/>
</dbReference>
<feature type="region of interest" description="Disordered" evidence="3">
    <location>
        <begin position="31"/>
        <end position="56"/>
    </location>
</feature>
<gene>
    <name evidence="4" type="primary">CYAA_1</name>
    <name evidence="5" type="synonym">CYAA_0</name>
    <name evidence="4" type="ORF">g.51184</name>
    <name evidence="5" type="ORF">g.51186</name>
</gene>
<dbReference type="SMART" id="SM00369">
    <property type="entry name" value="LRR_TYP"/>
    <property type="match status" value="5"/>
</dbReference>
<dbReference type="Gene3D" id="3.80.10.10">
    <property type="entry name" value="Ribonuclease Inhibitor"/>
    <property type="match status" value="2"/>
</dbReference>
<dbReference type="InterPro" id="IPR001611">
    <property type="entry name" value="Leu-rich_rpt"/>
</dbReference>
<feature type="compositionally biased region" description="Polar residues" evidence="3">
    <location>
        <begin position="31"/>
        <end position="40"/>
    </location>
</feature>
<sequence>MGPTALPKSIENDGCSFTTAAICKCVSSGDLSRSNDSQSGFPCGNPNKKTADRPDAVVGDPEITLSAHIAEKPGKNLTELRLSGQGLKSFPETDDLSSLVTLDLSQNEIPDIPSKLLSSTHLRVLNLSHNCLTEFPKVLLDGLAVLKTLNLSFNTLNKLPRPACVQHLIELTARSCKLTEFPPWILFERHCIETLDLSINPIFDQYLPDERSVYHSSVRTLKKINLSNTYAFERIRVLFAQFTGLEHVDVSNYRLRYCNRILSGQELLGPSLRVLKAVNVGLAASPSLEICSQLEVVNLGRNPMSWINSDFPVKSLRIAILPNSFICILPDNFGDMINLEYLNLSHNDLSALPASFNKLTRLKHVDLYRNSFSEFPEELQSLKQITCLDICMNYFETPSHPLGDDVASYEELRGALRATLTEERSSGGLAKPSNDVYLSDDGSGRYKRFESSSSSSSIDSDEENGERSEKSVFIRPLPVSQPDEDWDVLEPPTSLSDYHFSDRGLQHPFVPEFTETCDLNVHFMQYLQLVPERIRNSPFYYHRIDTSASSKRSSVRKFSKVDIAEGQFDD</sequence>
<accession>A0A146LFC0</accession>
<dbReference type="InterPro" id="IPR032675">
    <property type="entry name" value="LRR_dom_sf"/>
</dbReference>
<evidence type="ECO:0000313" key="4">
    <source>
        <dbReference type="EMBL" id="JAQ06848.1"/>
    </source>
</evidence>
<evidence type="ECO:0000256" key="3">
    <source>
        <dbReference type="SAM" id="MobiDB-lite"/>
    </source>
</evidence>
<dbReference type="PROSITE" id="PS51450">
    <property type="entry name" value="LRR"/>
    <property type="match status" value="3"/>
</dbReference>
<reference evidence="4" key="1">
    <citation type="journal article" date="2016" name="Gigascience">
        <title>De novo construction of an expanded transcriptome assembly for the western tarnished plant bug, Lygus hesperus.</title>
        <authorList>
            <person name="Tassone E.E."/>
            <person name="Geib S.M."/>
            <person name="Hall B."/>
            <person name="Fabrick J.A."/>
            <person name="Brent C.S."/>
            <person name="Hull J.J."/>
        </authorList>
    </citation>
    <scope>NUCLEOTIDE SEQUENCE</scope>
</reference>
<proteinExistence type="predicted"/>
<name>A0A146LFC0_LYGHE</name>
<dbReference type="InterPro" id="IPR025875">
    <property type="entry name" value="Leu-rich_rpt_4"/>
</dbReference>
<keyword evidence="1" id="KW-0433">Leucine-rich repeat</keyword>
<dbReference type="SMART" id="SM00364">
    <property type="entry name" value="LRR_BAC"/>
    <property type="match status" value="4"/>
</dbReference>
<evidence type="ECO:0000313" key="5">
    <source>
        <dbReference type="EMBL" id="JAQ12109.1"/>
    </source>
</evidence>
<dbReference type="SUPFAM" id="SSF52058">
    <property type="entry name" value="L domain-like"/>
    <property type="match status" value="2"/>
</dbReference>
<keyword evidence="2" id="KW-0677">Repeat</keyword>
<dbReference type="GO" id="GO:0005737">
    <property type="term" value="C:cytoplasm"/>
    <property type="evidence" value="ECO:0007669"/>
    <property type="project" value="TreeGrafter"/>
</dbReference>
<dbReference type="PANTHER" id="PTHR48051">
    <property type="match status" value="1"/>
</dbReference>
<evidence type="ECO:0000256" key="2">
    <source>
        <dbReference type="ARBA" id="ARBA00022737"/>
    </source>
</evidence>
<dbReference type="InterPro" id="IPR050216">
    <property type="entry name" value="LRR_domain-containing"/>
</dbReference>
<evidence type="ECO:0000256" key="1">
    <source>
        <dbReference type="ARBA" id="ARBA00022614"/>
    </source>
</evidence>
<dbReference type="Pfam" id="PF13855">
    <property type="entry name" value="LRR_8"/>
    <property type="match status" value="1"/>
</dbReference>
<dbReference type="EMBL" id="GDHC01006520">
    <property type="protein sequence ID" value="JAQ12109.1"/>
    <property type="molecule type" value="Transcribed_RNA"/>
</dbReference>
<dbReference type="AlphaFoldDB" id="A0A146LFC0"/>
<dbReference type="InterPro" id="IPR003591">
    <property type="entry name" value="Leu-rich_rpt_typical-subtyp"/>
</dbReference>